<gene>
    <name evidence="2" type="ORF">H8E29_08910</name>
</gene>
<evidence type="ECO:0000313" key="3">
    <source>
        <dbReference type="Proteomes" id="UP000614469"/>
    </source>
</evidence>
<name>A0A8J6TI43_9CHLR</name>
<comment type="caution">
    <text evidence="2">The sequence shown here is derived from an EMBL/GenBank/DDBJ whole genome shotgun (WGS) entry which is preliminary data.</text>
</comment>
<feature type="transmembrane region" description="Helical" evidence="1">
    <location>
        <begin position="21"/>
        <end position="41"/>
    </location>
</feature>
<sequence>MIENVWQLEEGEVRKPGIVHVVMLALFTGIGIVVGTFGSLVHNQVDNLELAIHGKTG</sequence>
<dbReference type="Proteomes" id="UP000614469">
    <property type="component" value="Unassembled WGS sequence"/>
</dbReference>
<reference evidence="2 3" key="1">
    <citation type="submission" date="2020-08" db="EMBL/GenBank/DDBJ databases">
        <title>Bridging the membrane lipid divide: bacteria of the FCB group superphylum have the potential to synthesize archaeal ether lipids.</title>
        <authorList>
            <person name="Villanueva L."/>
            <person name="Von Meijenfeldt F.A.B."/>
            <person name="Westbye A.B."/>
            <person name="Yadav S."/>
            <person name="Hopmans E.C."/>
            <person name="Dutilh B.E."/>
            <person name="Sinninghe Damste J.S."/>
        </authorList>
    </citation>
    <scope>NUCLEOTIDE SEQUENCE [LARGE SCALE GENOMIC DNA]</scope>
    <source>
        <strain evidence="2">NIOZ-UU36</strain>
    </source>
</reference>
<proteinExistence type="predicted"/>
<evidence type="ECO:0000256" key="1">
    <source>
        <dbReference type="SAM" id="Phobius"/>
    </source>
</evidence>
<dbReference type="EMBL" id="JACNJN010000106">
    <property type="protein sequence ID" value="MBC8335370.1"/>
    <property type="molecule type" value="Genomic_DNA"/>
</dbReference>
<feature type="non-terminal residue" evidence="2">
    <location>
        <position position="57"/>
    </location>
</feature>
<accession>A0A8J6TI43</accession>
<evidence type="ECO:0000313" key="2">
    <source>
        <dbReference type="EMBL" id="MBC8335370.1"/>
    </source>
</evidence>
<protein>
    <submittedName>
        <fullName evidence="2">Uncharacterized protein</fullName>
    </submittedName>
</protein>
<dbReference type="AlphaFoldDB" id="A0A8J6TI43"/>
<keyword evidence="1" id="KW-0812">Transmembrane</keyword>
<keyword evidence="1" id="KW-0472">Membrane</keyword>
<keyword evidence="1" id="KW-1133">Transmembrane helix</keyword>
<organism evidence="2 3">
    <name type="scientific">Candidatus Desulfolinea nitratireducens</name>
    <dbReference type="NCBI Taxonomy" id="2841698"/>
    <lineage>
        <taxon>Bacteria</taxon>
        <taxon>Bacillati</taxon>
        <taxon>Chloroflexota</taxon>
        <taxon>Anaerolineae</taxon>
        <taxon>Anaerolineales</taxon>
        <taxon>Anaerolineales incertae sedis</taxon>
        <taxon>Candidatus Desulfolinea</taxon>
    </lineage>
</organism>